<dbReference type="FunFam" id="1.10.20.10:FF:000087">
    <property type="entry name" value="Probable histone 3"/>
    <property type="match status" value="1"/>
</dbReference>
<dbReference type="Proteomes" id="UP001244011">
    <property type="component" value="Unassembled WGS sequence"/>
</dbReference>
<dbReference type="GO" id="GO:0003677">
    <property type="term" value="F:DNA binding"/>
    <property type="evidence" value="ECO:0007669"/>
    <property type="project" value="UniProtKB-KW"/>
</dbReference>
<keyword evidence="6" id="KW-0539">Nucleus</keyword>
<evidence type="ECO:0000256" key="1">
    <source>
        <dbReference type="ARBA" id="ARBA00004123"/>
    </source>
</evidence>
<evidence type="ECO:0000256" key="7">
    <source>
        <dbReference type="ARBA" id="ARBA00023269"/>
    </source>
</evidence>
<dbReference type="InterPro" id="IPR009072">
    <property type="entry name" value="Histone-fold"/>
</dbReference>
<dbReference type="GO" id="GO:0000786">
    <property type="term" value="C:nucleosome"/>
    <property type="evidence" value="ECO:0007669"/>
    <property type="project" value="UniProtKB-KW"/>
</dbReference>
<keyword evidence="8" id="KW-0137">Centromere</keyword>
<name>A0AAJ0C2Y7_9PEZI</name>
<comment type="caution">
    <text evidence="16">The sequence shown here is derived from an EMBL/GenBank/DDBJ whole genome shotgun (WGS) entry which is preliminary data.</text>
</comment>
<dbReference type="SMART" id="SM00428">
    <property type="entry name" value="H3"/>
    <property type="match status" value="1"/>
</dbReference>
<comment type="function">
    <text evidence="9">Histone H3-like nucleosomal protein that is specifically found in centromeric nucleosomes. Replaces conventional H3 in the nucleosome core of centromeric chromatin that serves as an assembly site for the inner kinetochore. Required for recruitment and assembly of kinetochore proteins, mitotic progression and chromosome segregation. May serve as an epigenetic mark that propagates centromere identity through replication and cell division.</text>
</comment>
<dbReference type="PRINTS" id="PR00622">
    <property type="entry name" value="HISTONEH3"/>
</dbReference>
<comment type="subcellular location">
    <subcellularLocation>
        <location evidence="2">Chromosome</location>
        <location evidence="2">Centromere</location>
    </subcellularLocation>
    <subcellularLocation>
        <location evidence="1">Nucleus</location>
    </subcellularLocation>
</comment>
<evidence type="ECO:0000256" key="6">
    <source>
        <dbReference type="ARBA" id="ARBA00023242"/>
    </source>
</evidence>
<accession>A0AAJ0C2Y7</accession>
<dbReference type="GO" id="GO:0005634">
    <property type="term" value="C:nucleus"/>
    <property type="evidence" value="ECO:0007669"/>
    <property type="project" value="UniProtKB-SubCell"/>
</dbReference>
<keyword evidence="7" id="KW-0544">Nucleosome core</keyword>
<evidence type="ECO:0000256" key="4">
    <source>
        <dbReference type="ARBA" id="ARBA00022454"/>
    </source>
</evidence>
<dbReference type="PROSITE" id="PS00959">
    <property type="entry name" value="HISTONE_H3_2"/>
    <property type="match status" value="1"/>
</dbReference>
<dbReference type="EMBL" id="MU839003">
    <property type="protein sequence ID" value="KAK1769179.1"/>
    <property type="molecule type" value="Genomic_DNA"/>
</dbReference>
<evidence type="ECO:0000259" key="15">
    <source>
        <dbReference type="Pfam" id="PF00125"/>
    </source>
</evidence>
<dbReference type="PANTHER" id="PTHR45810">
    <property type="entry name" value="HISTONE H3.2"/>
    <property type="match status" value="1"/>
</dbReference>
<dbReference type="Gene3D" id="1.10.20.10">
    <property type="entry name" value="Histone, subunit A"/>
    <property type="match status" value="1"/>
</dbReference>
<evidence type="ECO:0000256" key="14">
    <source>
        <dbReference type="SAM" id="MobiDB-lite"/>
    </source>
</evidence>
<keyword evidence="17" id="KW-1185">Reference proteome</keyword>
<dbReference type="GO" id="GO:0030527">
    <property type="term" value="F:structural constituent of chromatin"/>
    <property type="evidence" value="ECO:0007669"/>
    <property type="project" value="InterPro"/>
</dbReference>
<dbReference type="RefSeq" id="XP_060285392.1">
    <property type="nucleotide sequence ID" value="XM_060427384.1"/>
</dbReference>
<keyword evidence="4" id="KW-0158">Chromosome</keyword>
<evidence type="ECO:0000256" key="9">
    <source>
        <dbReference type="ARBA" id="ARBA00043846"/>
    </source>
</evidence>
<feature type="domain" description="Core Histone H2A/H2B/H3" evidence="15">
    <location>
        <begin position="48"/>
        <end position="138"/>
    </location>
</feature>
<dbReference type="SUPFAM" id="SSF47113">
    <property type="entry name" value="Histone-fold"/>
    <property type="match status" value="1"/>
</dbReference>
<evidence type="ECO:0000313" key="16">
    <source>
        <dbReference type="EMBL" id="KAK1769179.1"/>
    </source>
</evidence>
<dbReference type="CDD" id="cd22911">
    <property type="entry name" value="HFD_H3"/>
    <property type="match status" value="1"/>
</dbReference>
<proteinExistence type="inferred from homology"/>
<dbReference type="AlphaFoldDB" id="A0AAJ0C2Y7"/>
<gene>
    <name evidence="16" type="ORF">QBC33DRAFT_532525</name>
</gene>
<dbReference type="InterPro" id="IPR000164">
    <property type="entry name" value="Histone_H3/CENP-A"/>
</dbReference>
<dbReference type="GeneID" id="85310571"/>
<evidence type="ECO:0000256" key="11">
    <source>
        <dbReference type="ARBA" id="ARBA00044180"/>
    </source>
</evidence>
<evidence type="ECO:0000256" key="5">
    <source>
        <dbReference type="ARBA" id="ARBA00023125"/>
    </source>
</evidence>
<feature type="region of interest" description="Disordered" evidence="14">
    <location>
        <begin position="1"/>
        <end position="45"/>
    </location>
</feature>
<sequence length="148" mass="16484">MTGRGGKTITKKGVAKARKSIGTAKKTKAGAVQPGDPVPQGKKRRYRPGTVALREIRKYQTSTDLLLLKLPFARLVREIALSVRPRDEGMRWQSQAIQALQEAAEAFLVHLFEDTNLCAIHAKRVTIMQKDLQLARRIRGVWGGVGWV</sequence>
<evidence type="ECO:0000256" key="3">
    <source>
        <dbReference type="ARBA" id="ARBA00010343"/>
    </source>
</evidence>
<evidence type="ECO:0000256" key="10">
    <source>
        <dbReference type="ARBA" id="ARBA00044024"/>
    </source>
</evidence>
<dbReference type="PANTHER" id="PTHR45810:SF1">
    <property type="entry name" value="HISTONE H3-LIKE CENTROMERIC PROTEIN A"/>
    <property type="match status" value="1"/>
</dbReference>
<keyword evidence="5" id="KW-0238">DNA-binding</keyword>
<organism evidence="16 17">
    <name type="scientific">Phialemonium atrogriseum</name>
    <dbReference type="NCBI Taxonomy" id="1093897"/>
    <lineage>
        <taxon>Eukaryota</taxon>
        <taxon>Fungi</taxon>
        <taxon>Dikarya</taxon>
        <taxon>Ascomycota</taxon>
        <taxon>Pezizomycotina</taxon>
        <taxon>Sordariomycetes</taxon>
        <taxon>Sordariomycetidae</taxon>
        <taxon>Cephalothecales</taxon>
        <taxon>Cephalothecaceae</taxon>
        <taxon>Phialemonium</taxon>
    </lineage>
</organism>
<protein>
    <recommendedName>
        <fullName evidence="11">Histone H3-like centromeric protein CSE4</fullName>
    </recommendedName>
    <alternativeName>
        <fullName evidence="13">CENP-A homolog</fullName>
    </alternativeName>
    <alternativeName>
        <fullName evidence="12">CENPA homolog</fullName>
    </alternativeName>
</protein>
<comment type="similarity">
    <text evidence="3">Belongs to the histone H3 family.</text>
</comment>
<dbReference type="GO" id="GO:0046982">
    <property type="term" value="F:protein heterodimerization activity"/>
    <property type="evidence" value="ECO:0007669"/>
    <property type="project" value="InterPro"/>
</dbReference>
<dbReference type="InterPro" id="IPR007125">
    <property type="entry name" value="H2A/H2B/H3"/>
</dbReference>
<dbReference type="GO" id="GO:0000775">
    <property type="term" value="C:chromosome, centromeric region"/>
    <property type="evidence" value="ECO:0007669"/>
    <property type="project" value="UniProtKB-SubCell"/>
</dbReference>
<evidence type="ECO:0000256" key="12">
    <source>
        <dbReference type="ARBA" id="ARBA00044234"/>
    </source>
</evidence>
<evidence type="ECO:0000256" key="2">
    <source>
        <dbReference type="ARBA" id="ARBA00004584"/>
    </source>
</evidence>
<comment type="subunit">
    <text evidence="10">Component of centromeric nucleosomes, where DNA is wrapped around a histone octamer core. The octamer contains two molecules each of H2A, H2B, CSE4/CENPA and H4 assembled in one CSE4-H4 heterotetramer and two H2A-H2B heterodimers. Interacts with the inner kinetochore.</text>
</comment>
<dbReference type="Pfam" id="PF00125">
    <property type="entry name" value="Histone"/>
    <property type="match status" value="1"/>
</dbReference>
<feature type="compositionally biased region" description="Basic residues" evidence="14">
    <location>
        <begin position="9"/>
        <end position="19"/>
    </location>
</feature>
<reference evidence="16" key="1">
    <citation type="submission" date="2023-06" db="EMBL/GenBank/DDBJ databases">
        <title>Genome-scale phylogeny and comparative genomics of the fungal order Sordariales.</title>
        <authorList>
            <consortium name="Lawrence Berkeley National Laboratory"/>
            <person name="Hensen N."/>
            <person name="Bonometti L."/>
            <person name="Westerberg I."/>
            <person name="Brannstrom I.O."/>
            <person name="Guillou S."/>
            <person name="Cros-Aarteil S."/>
            <person name="Calhoun S."/>
            <person name="Haridas S."/>
            <person name="Kuo A."/>
            <person name="Mondo S."/>
            <person name="Pangilinan J."/>
            <person name="Riley R."/>
            <person name="Labutti K."/>
            <person name="Andreopoulos B."/>
            <person name="Lipzen A."/>
            <person name="Chen C."/>
            <person name="Yanf M."/>
            <person name="Daum C."/>
            <person name="Ng V."/>
            <person name="Clum A."/>
            <person name="Steindorff A."/>
            <person name="Ohm R."/>
            <person name="Martin F."/>
            <person name="Silar P."/>
            <person name="Natvig D."/>
            <person name="Lalanne C."/>
            <person name="Gautier V."/>
            <person name="Ament-Velasquez S.L."/>
            <person name="Kruys A."/>
            <person name="Hutchinson M.I."/>
            <person name="Powell A.J."/>
            <person name="Barry K."/>
            <person name="Miller A.N."/>
            <person name="Grigoriev I.V."/>
            <person name="Debuchy R."/>
            <person name="Gladieux P."/>
            <person name="Thoren M.H."/>
            <person name="Johannesson H."/>
        </authorList>
    </citation>
    <scope>NUCLEOTIDE SEQUENCE</scope>
    <source>
        <strain evidence="16">8032-3</strain>
    </source>
</reference>
<evidence type="ECO:0000313" key="17">
    <source>
        <dbReference type="Proteomes" id="UP001244011"/>
    </source>
</evidence>
<evidence type="ECO:0000256" key="13">
    <source>
        <dbReference type="ARBA" id="ARBA00044336"/>
    </source>
</evidence>
<evidence type="ECO:0000256" key="8">
    <source>
        <dbReference type="ARBA" id="ARBA00023328"/>
    </source>
</evidence>